<evidence type="ECO:0000313" key="1">
    <source>
        <dbReference type="EMBL" id="QHS78931.1"/>
    </source>
</evidence>
<evidence type="ECO:0008006" key="2">
    <source>
        <dbReference type="Google" id="ProtNLM"/>
    </source>
</evidence>
<reference evidence="1" key="1">
    <citation type="journal article" date="2020" name="Nature">
        <title>Giant virus diversity and host interactions through global metagenomics.</title>
        <authorList>
            <person name="Schulz F."/>
            <person name="Roux S."/>
            <person name="Paez-Espino D."/>
            <person name="Jungbluth S."/>
            <person name="Walsh D.A."/>
            <person name="Denef V.J."/>
            <person name="McMahon K.D."/>
            <person name="Konstantinidis K.T."/>
            <person name="Eloe-Fadrosh E.A."/>
            <person name="Kyrpides N.C."/>
            <person name="Woyke T."/>
        </authorList>
    </citation>
    <scope>NUCLEOTIDE SEQUENCE</scope>
    <source>
        <strain evidence="1">GVMAG-S-1035118-87</strain>
    </source>
</reference>
<dbReference type="InterPro" id="IPR012295">
    <property type="entry name" value="TBP_dom_sf"/>
</dbReference>
<accession>A0A6C0AHV5</accession>
<dbReference type="Gene3D" id="3.30.310.10">
    <property type="entry name" value="TATA-Binding Protein"/>
    <property type="match status" value="1"/>
</dbReference>
<dbReference type="AlphaFoldDB" id="A0A6C0AHV5"/>
<protein>
    <recommendedName>
        <fullName evidence="2">TATA-box binding protein</fullName>
    </recommendedName>
</protein>
<dbReference type="SUPFAM" id="SSF55945">
    <property type="entry name" value="TATA-box binding protein-like"/>
    <property type="match status" value="1"/>
</dbReference>
<name>A0A6C0AHV5_9ZZZZ</name>
<organism evidence="1">
    <name type="scientific">viral metagenome</name>
    <dbReference type="NCBI Taxonomy" id="1070528"/>
    <lineage>
        <taxon>unclassified sequences</taxon>
        <taxon>metagenomes</taxon>
        <taxon>organismal metagenomes</taxon>
    </lineage>
</organism>
<dbReference type="EMBL" id="MN740625">
    <property type="protein sequence ID" value="QHS78931.1"/>
    <property type="molecule type" value="Genomic_DNA"/>
</dbReference>
<sequence length="338" mass="39080">MDLNDEWEMFLKDMGQVDQTKTAVLSDGIPVSSPLYVSTNTVISFLNQPIDLKTVFWQIPVIPYNSPSIGVIKKQMKFNSLTPEEVSEIDSNVSTYDYGHCNIIQHIDNPKGIIKYKDVRKVTIGISKKDIISYRIKPKGAFYNCFVMILRVQIEGLYKEFHVKIFNTGKIEIPGIQCYDHLTYIIELLLSVLRKYHPNLLYNKSCEETVLINSNFNCGYFINRAELYQLLKYKYHISAVYDPCSYPGIQCKIYYKDGVKTTVEQITVSFMIFRTGSILIVGKCTQEVIHDIYDYLTTILSDEYSNVVDHNCVHSKKEPHCRKIKRNILINDLKQCIT</sequence>
<proteinExistence type="predicted"/>